<comment type="caution">
    <text evidence="1">The sequence shown here is derived from an EMBL/GenBank/DDBJ whole genome shotgun (WGS) entry which is preliminary data.</text>
</comment>
<sequence length="116" mass="13754">MENKKGDKQRLLSDFQRARGVIEQWTKSETNVQSLSWEERESLLKFYEFLSAMNTQKNGFAQELSEFSPDTIDISENQASRKAPSVQTVMRSLRILQWNKNNTRMSHEIIRKNKWK</sequence>
<dbReference type="RefSeq" id="WP_112665829.1">
    <property type="nucleotide sequence ID" value="NZ_QKVO01000018.1"/>
</dbReference>
<keyword evidence="2" id="KW-1185">Reference proteome</keyword>
<reference evidence="2" key="1">
    <citation type="submission" date="2018-06" db="EMBL/GenBank/DDBJ databases">
        <authorList>
            <person name="Martinez Ocampo F."/>
            <person name="Quiroz Castaneda R.E."/>
            <person name="Rojas Lopez X."/>
        </authorList>
    </citation>
    <scope>NUCLEOTIDE SEQUENCE [LARGE SCALE GENOMIC DNA]</scope>
    <source>
        <strain evidence="2">INIFAP02</strain>
    </source>
</reference>
<evidence type="ECO:0000313" key="2">
    <source>
        <dbReference type="Proteomes" id="UP000249762"/>
    </source>
</evidence>
<dbReference type="Proteomes" id="UP000249762">
    <property type="component" value="Unassembled WGS sequence"/>
</dbReference>
<organism evidence="1 2">
    <name type="scientific">Mycoplasma wenyonii</name>
    <dbReference type="NCBI Taxonomy" id="65123"/>
    <lineage>
        <taxon>Bacteria</taxon>
        <taxon>Bacillati</taxon>
        <taxon>Mycoplasmatota</taxon>
        <taxon>Mollicutes</taxon>
        <taxon>Mycoplasmataceae</taxon>
        <taxon>Mycoplasma</taxon>
    </lineage>
</organism>
<name>A0A328PJ29_9MOLU</name>
<evidence type="ECO:0000313" key="1">
    <source>
        <dbReference type="EMBL" id="RAO94812.1"/>
    </source>
</evidence>
<accession>A0A328PJ29</accession>
<proteinExistence type="predicted"/>
<dbReference type="EMBL" id="QKVO01000018">
    <property type="protein sequence ID" value="RAO94812.1"/>
    <property type="molecule type" value="Genomic_DNA"/>
</dbReference>
<gene>
    <name evidence="1" type="ORF">DNK47_03005</name>
</gene>
<dbReference type="AlphaFoldDB" id="A0A328PJ29"/>
<protein>
    <submittedName>
        <fullName evidence="1">Uncharacterized protein</fullName>
    </submittedName>
</protein>